<dbReference type="Gene3D" id="2.60.40.1170">
    <property type="entry name" value="Mu homology domain, subdomain B"/>
    <property type="match status" value="1"/>
</dbReference>
<dbReference type="GO" id="GO:0004553">
    <property type="term" value="F:hydrolase activity, hydrolyzing O-glycosyl compounds"/>
    <property type="evidence" value="ECO:0007669"/>
    <property type="project" value="UniProtKB-ARBA"/>
</dbReference>
<evidence type="ECO:0000313" key="5">
    <source>
        <dbReference type="Proteomes" id="UP000240971"/>
    </source>
</evidence>
<dbReference type="PROSITE" id="PS50853">
    <property type="entry name" value="FN3"/>
    <property type="match status" value="1"/>
</dbReference>
<dbReference type="EMBL" id="PYAW01000001">
    <property type="protein sequence ID" value="PSL48796.1"/>
    <property type="molecule type" value="Genomic_DNA"/>
</dbReference>
<accession>A0A2P8HRD7</accession>
<dbReference type="InterPro" id="IPR013783">
    <property type="entry name" value="Ig-like_fold"/>
</dbReference>
<dbReference type="Gene3D" id="2.60.40.740">
    <property type="match status" value="1"/>
</dbReference>
<keyword evidence="2" id="KW-0732">Signal</keyword>
<gene>
    <name evidence="4" type="ORF">CLV51_101124</name>
</gene>
<dbReference type="Gene3D" id="2.60.40.10">
    <property type="entry name" value="Immunoglobulins"/>
    <property type="match status" value="5"/>
</dbReference>
<evidence type="ECO:0000259" key="3">
    <source>
        <dbReference type="PROSITE" id="PS50853"/>
    </source>
</evidence>
<feature type="compositionally biased region" description="Polar residues" evidence="1">
    <location>
        <begin position="1477"/>
        <end position="1488"/>
    </location>
</feature>
<evidence type="ECO:0000313" key="4">
    <source>
        <dbReference type="EMBL" id="PSL48796.1"/>
    </source>
</evidence>
<dbReference type="Pfam" id="PF17963">
    <property type="entry name" value="Big_9"/>
    <property type="match status" value="1"/>
</dbReference>
<protein>
    <submittedName>
        <fullName evidence="4">Putative repeat protein (TIGR01451 family)/gliding motility-associated-like protein</fullName>
    </submittedName>
</protein>
<dbReference type="Proteomes" id="UP000240971">
    <property type="component" value="Unassembled WGS sequence"/>
</dbReference>
<name>A0A2P8HRD7_CHINA</name>
<dbReference type="InterPro" id="IPR026341">
    <property type="entry name" value="T9SS_type_B"/>
</dbReference>
<comment type="caution">
    <text evidence="4">The sequence shown here is derived from an EMBL/GenBank/DDBJ whole genome shotgun (WGS) entry which is preliminary data.</text>
</comment>
<evidence type="ECO:0000256" key="1">
    <source>
        <dbReference type="SAM" id="MobiDB-lite"/>
    </source>
</evidence>
<keyword evidence="5" id="KW-1185">Reference proteome</keyword>
<dbReference type="InterPro" id="IPR001434">
    <property type="entry name" value="OmcB-like_DUF11"/>
</dbReference>
<dbReference type="InterPro" id="IPR051172">
    <property type="entry name" value="Chlamydia_OmcB"/>
</dbReference>
<feature type="region of interest" description="Disordered" evidence="1">
    <location>
        <begin position="1467"/>
        <end position="1488"/>
    </location>
</feature>
<dbReference type="InterPro" id="IPR013320">
    <property type="entry name" value="ConA-like_dom_sf"/>
</dbReference>
<dbReference type="Pfam" id="PF13585">
    <property type="entry name" value="CHU_C"/>
    <property type="match status" value="1"/>
</dbReference>
<dbReference type="InterPro" id="IPR047589">
    <property type="entry name" value="DUF11_rpt"/>
</dbReference>
<reference evidence="4 5" key="1">
    <citation type="submission" date="2018-03" db="EMBL/GenBank/DDBJ databases">
        <title>Genomic Encyclopedia of Archaeal and Bacterial Type Strains, Phase II (KMG-II): from individual species to whole genera.</title>
        <authorList>
            <person name="Goeker M."/>
        </authorList>
    </citation>
    <scope>NUCLEOTIDE SEQUENCE [LARGE SCALE GENOMIC DNA]</scope>
    <source>
        <strain evidence="4 5">DSM 24859</strain>
    </source>
</reference>
<proteinExistence type="predicted"/>
<dbReference type="NCBIfam" id="TIGR04131">
    <property type="entry name" value="Bac_Flav_CTERM"/>
    <property type="match status" value="1"/>
</dbReference>
<dbReference type="GO" id="GO:0005975">
    <property type="term" value="P:carbohydrate metabolic process"/>
    <property type="evidence" value="ECO:0007669"/>
    <property type="project" value="UniProtKB-ARBA"/>
</dbReference>
<dbReference type="InterPro" id="IPR003961">
    <property type="entry name" value="FN3_dom"/>
</dbReference>
<dbReference type="RefSeq" id="WP_106526079.1">
    <property type="nucleotide sequence ID" value="NZ_PYAW01000001.1"/>
</dbReference>
<dbReference type="Pfam" id="PF01345">
    <property type="entry name" value="DUF11"/>
    <property type="match status" value="32"/>
</dbReference>
<organism evidence="4 5">
    <name type="scientific">Chitinophaga niastensis</name>
    <dbReference type="NCBI Taxonomy" id="536980"/>
    <lineage>
        <taxon>Bacteria</taxon>
        <taxon>Pseudomonadati</taxon>
        <taxon>Bacteroidota</taxon>
        <taxon>Chitinophagia</taxon>
        <taxon>Chitinophagales</taxon>
        <taxon>Chitinophagaceae</taxon>
        <taxon>Chitinophaga</taxon>
    </lineage>
</organism>
<dbReference type="SUPFAM" id="SSF49899">
    <property type="entry name" value="Concanavalin A-like lectins/glucanases"/>
    <property type="match status" value="1"/>
</dbReference>
<feature type="domain" description="Fibronectin type-III" evidence="3">
    <location>
        <begin position="1018"/>
        <end position="1121"/>
    </location>
</feature>
<evidence type="ECO:0000256" key="2">
    <source>
        <dbReference type="SAM" id="SignalP"/>
    </source>
</evidence>
<dbReference type="NCBIfam" id="TIGR01451">
    <property type="entry name" value="B_ant_repeat"/>
    <property type="match status" value="33"/>
</dbReference>
<dbReference type="PANTHER" id="PTHR34819:SF3">
    <property type="entry name" value="CELL SURFACE PROTEIN"/>
    <property type="match status" value="1"/>
</dbReference>
<dbReference type="PANTHER" id="PTHR34819">
    <property type="entry name" value="LARGE CYSTEINE-RICH PERIPLASMIC PROTEIN OMCB"/>
    <property type="match status" value="1"/>
</dbReference>
<feature type="chain" id="PRO_5015173953" evidence="2">
    <location>
        <begin position="34"/>
        <end position="5732"/>
    </location>
</feature>
<feature type="signal peptide" evidence="2">
    <location>
        <begin position="1"/>
        <end position="33"/>
    </location>
</feature>
<sequence length="5732" mass="574653">MGVSLLSVSAVKCVCRTTILIVCSCFVFNVVHAQFTITQDFKSNSQGNTTLGGAAKLTSGTIDPAGQGWLRLTEDLNNQVGYAFVNQGFPSTLGVLMDFEYVSWRATSAAGADGFSVFLFDDIINSTTFSLGARGGSLGYAQSTSTSNTGLRGGYVGVGIDEYGNYSNCSDGKSGGQTANCGTLFTNFISARGPAPTYSYIGGTNVGTSLDYDVATTVRPTPTQFYRRVQIILTPNGLGQFVLVVKSTTTPGGALSTLFGPITITSPPPARLKLGFAASTGGAVNKHEVRNLIITTPGNIRTQKLVNKPVARVGDQLVYTVNVYNETASIVNGLPLTDLFTPNNGFNITNVVFSGTVGNSATGYTSTSLSNATLAMQANSVSTFTVTGTVTGMPPNGVLTNTAYVNPIPTGISDGDPTNDTSRVSTQIIAPDLAIAKTHSGKLRKGLSGTYTISVNNVGTNTKPMLSTVTVQDVVPAGLTAGTPTGTGWTFSGTGNNITATRTDSLAPGATYPPINIPVTVASNAPDSITNTATVTNEYEANTANNTAKDAIDTRRNMDLQVVSLVMPPGKLGCLNVPYQVQVNIRNNGPDSAVNGRFNFSVPTALNNISLVSRTITGGSGSFGAGSSVSTTGYVDSVTLTSGSSARYIFSVIVTSPAPATLAIAQASLLRSATDLDIDASDPLISIPTDPLHECDAPPSGGGCNNILRDTTFVSGGVSTSNAGPDQILCGVTNATLAATAPTSGTGAWTEVSGPNTAVINNAAVANTGISGLIAGTYTFVWTVSNGGCAPSTDTMLIKLSALPTVANAGPDQSPCNVTTATLAGNTPVTGTGGWHQISGPNSAVFADTTLSNTGISGLVAGSYNFVWTIRNGTCPPFMDTVQINVSPVPTVANAGQDQQLCNATTTTLSGNTPAAGTGTWSQIAGPNTLTFVNAALPNTAVQNLVPGIYSLVWTISSGTCPVSTDTMQLQVYAQPDAANAGPDQTKNNNGQFTMNANAPVSGTGTWAQVSGSAVIAAPSNPNTLVTLQPNTTAVLTWTISNGNCTSSVDTVVLKYVRQADLKITKSDAGNSYKTNSPLNYTITVENLGPTDVYGFTLQDVLPAQLVNPSWSSVVTGTNVALRPVSGTGSTINANGDIPFAPGNKIVINVTGNVAATAVGGTNISNTATVSTPADIPDPVQGNNTSSVTGVVPNNPPVAVNDNFTTLRDVPVSGNVLTNDSDPENQPLTVTTTPVTPPAFGTVVQNADGTFTYTPSPGFIGGDSYVYQVCDNQGACSQATVNITITQGRADLNITKIATPATATAGAPLTYTLTVTNNGPSTIHASETFVVVDTLPNGFVANTYTPSAGTYASASGNWTGVNLAPGGSVTLTIAGQVAAQFTGTSLTNAASATPPAAVPDPTPATTTLVTPVNKSVEVVVTKTDNTTTYTAGTNTQYKITIINNGPSSLTGATFLDPLPAGITTASWTAATPGGGQSKDSGSGPINQPMNLPAGSQIVYTLTLAIPSNYTGPLTNTASIVIPPGYNNINPAGNTATDTDTPNPQSAIVITKTGPASATAGTPISYQLKIVNNGPSDVTGVTIADQLPSVIQNPVWSVTTAGTATASVSNGNGAVNFTAGLPAGAGNIITVNISGTIDPAAVGSLANTAAATVTGQPPVFSNTINTVLQNTTGLTLIKQGPATGRIAAGQPISYLLKLTNAGPSNANGIILSDVVPAAITNTTWSLTTAGGASLGTGAPASGTGNNISTVVNIPAGLANVVTVQINGSVISSATDTLLNTATAQLPGDTTVTAFNKTVVDNQPGLQIVKAGPASADAGSNITYTITVNNSGPSDALQAVISDVVGPTTMTNVSWIATAAGNAVINSGANGNGNTLSVNANIPAGSSNSVTITVQGTIRPGAAGNIRNVASVAVNGQQPVTSNEVITQIRNNPGLALTKSGPVNGTAGGTMLYLIKITNSGPSDALHALLLDTISTVVQNPGITAIPHGSATVSSSQVVNGVAQVIGDIPAGDSNSIDVFIAGKINPTFTGQVRNQAFISTDGGPVISSGVVITNIVSTPKLIVDKSGPDTAVAGQEITYTVTANNIGLSDAINAIIQDTVAANLSNVKWRAIAVSGASLVSGASGSGNIITVTGNIPAGKQPYVIISVTGTITPAFTGDLTNFATGTVNGSTPAISDTVITHVISKPALQITKTAPATISAGDHIRYTLQVTNAGPSDAVNVNIMDSVNAVVQGSSWTSLTAGGASIISGATGSTNNVTVTANIPAGTGSVTIFVDGTVNPAISGTLNNQATAAVTGAPTVTATASTIITNDPLISVSKTGPTQAKAGDQISYTLVVTNYGKSDAHNVLIQDIVPSQITNVTWSTNLIGNGNIISGGTGTGNNVSLHANLNASTANHIFVTVTGTIAPNFTGTLMNTSAAFVNNKDTSRSDTVITNVINAPGIQVVKSAPDTLFAGSNIVYTITTTNIGPSDAPNVTITDAIPAFVRNVTWSAVATGSATVQSGSGTGSNVMLTGGIPAGAGNVITLTITGTVDPSFTGDIPNVALATAAGQTPVTSNQTLTHIIKKTALSVIKSAPSQEAAGQSIIYLINLSNNGPSDAPGVNFTDTVPAAIKNVTWTAVKLGGATVISGGSGSGNQIAVTGNIPAGVKVNNIIVTVKGVIDPAFTGSLLQNIAYASSPDQPIPVKDTAVTKVLVQSLLKFSKSGPSRLFAGEPVTYTIHLQNGGPSDARNVTIGDVLDPAILNPAWTAVATGVGTSVNVNNGTGNVSVIGNIPAGQGHDIDITVTGILSPDFTGDSISNSAVAGIPGQQPVVSTVNTVVSRRANLRVVKSGPGTAAAGEKISYTITVTNQGPSNVKGLSVSDIIPSNILQPVWTAVASGTNSSVSAASGTGNINLTGNLPAGSTNNITIVVNGTIDPATVNGSNIINTVTVTPPANLENGNPVTSTVVTAVHKEADLVIVKSGPANIAAGQNITYELLITNRGISDVTNAAIHDSVPASITINNVSVTSTGSASTTTPVVTGNNIALNANIAGGPGNSITVTITGMVDPAAATGSITNTATVTAPVDVTETVPANNTSSISTNITTDLGLQISKSGPASVNVLDKITYNIVLTNSGISDAGEVTITDVVPVDISGVVWTASATGNAQVFTTGGSGNNISLIARVGGSNSGTVTITVTGTVRVNAANTIVNTVAAVSGGTKTSTVTTSVNKSVDLRINKTAPAAMAAGEAITYVVTVNNGGPADATGATINDVIPADVQQVSWTATAANGATVLPASGSSSNVSLTADIPANTGIVTLTVKGIVNPAFSGTLINTATAVPAIGIIDPRPATVTVNTVVTAVPGLSVVKSGPAQVIAGDTMSYMLEIRNNGPSAATGVNIKDTIPGAINTTTWSAVANNAIITNPGTGSGNIIAIIADIPVGGVITVNVAGKTDPAFEGSMINRAVINGNGQTVVSNDVRTLVQNKPGLTIHKSGPGKAAAGAQISYAITLGNNGLSSAAGVTVSDLLPVDLKNAVWSATAGGGAVITGGNIVNRPGNVSFKADIPAGSGNTILVNINGTVNAAAIGTLTNVATVTPVNGAPMADTVVTQLTTQTGLRLVKAAPDTAVAGTTITYTVDVYNDGPSDAVKVNIADVLPAQLKATVWSATAAGAATVEGGNLQQQSGNVSFTGNIPAGAGNVIHVVITGTLLPSYTGPVNNQATATAGGTNYVSNKVVTQVVGKPGLRLVKSGPATAIAGGTISYSIILSNDGPSDAVNITVNDLLPAALQNTLWSAKMSGTAIIPGGNITDHPGNVNLIASVPAGAGNRIVIDVSGTINPAFSGNITNIASYTINSVTTNTPPVVTVVNQQAALHISKSAPDTISAGSTIRYTLLVSNNGPSDANNITIGDVVPATIQNVTWNAQPTGAVINGANSGTGNNISISANIPAGEQHNVLVTISGTIASGITGVVQNSASVSFNGKIVAGDSVNTHIINRPGVQFSKAGPRNAIAGSIINYTISLENTGPSDLVNGMISDQVPAQIQDVSWTITTQGSATLPTGTPVSGIGNQIAFNANVPAGPGNGVEVAVSGRIDPQFTGSFTNIAQAKDENGKVYTSSVNTIVSNQSLLTVEKIGPDSVNAGNGISYVITATNQGPSDANGITITDLVPAGVTKVTWTAVTSGNAQITGPVSGVGNNISVGGNIAAGTQNKIQITINGVVAPDAAAGVITNTATLKKTDGTTVTSPPVSTVIHSIAVLNITKVAPATANAGDSLRYNITLANNGPSDARNIQITDIVSDTLVGVRWTATAAGAAQIIGSSEGNGKNVTLKANIPAGSGNVIQLWIIGKINPDFAGTITNTARVTDSSGKIYNAAATTAVSSKPSLSITKTSVAQVNMGDTIHYVIIASNGGPSDAAGVNITDMVPAVIANVSWTATANGTSQIVGASTGTGNNVLVKSNINAGSANTVQVNIMGVVPANTTATSLTNIAVLKPGTGDSIPTPPVITVVTKKPSVHIVKQAPAVAIAGDSLKYTITVTNDGPSDATGVQIRDMVSDTLTGVSWSATASGNAQVTGPTNGNGNTVTLSGNIAAGAGNAINIQISGKINPGFAGRITNTAGATDANNNTVTSTATTQVSSKPLLSITKTSSGPVNAGDTIHYVIIASNAGPSDAAGVNITDMVPAVITNVSWTATANGTSQIVGASTGTGNNVLVKSNINAGSGNTVQVNITGVVPANATVTSLTNIAVLKPGTGDSIPTPPVITVVTKKPSVHIVKQAAATAIAGDSLKYIITVTNDGPSDATDVAINDVVPATLSGVSWVATTGGNAQITGAASGNGNNVTLHANIPAGANNTVNLQIIGKIDPSFTGTINNQATAITNEVSVSSNTTATIVSSKPLLSITKTSFGPVNAGDTIHYVIIASNAGSSDAAGVNITDMVPAVITNVSWTATANGTSQIVGASTGTGNNVLVKSNINVGSGNTVQVNITGVVPANTTVTSLTNIAVLKPGTGDSIPTPPVITVVTKKPSVHIVKQAPATAIAGDSLRYIITVTNDGPSDATDVAISDVVPATLAGVSWMATTGGNAQITGAASGTGNNVMLHANIPAGANNTVNLQITGKIDPSFTGTINNQATAITNEVSVSSNTTATIVSSKPSLSITKTSSGPVNAGDTIHYVIIASNGGPSDAAGVNITDMVPAVITNVSWTATANGTSQIVGASTGTGNNVLVKSNINAGSANIVQVNITGVVPANTTATSLTNIAVLKPGTGDSIPTPPVITVVTKKSILHIVKQALAAAIAGDSLRYIITVTNDGPSDATDVAINDVVPATLAGVSWMATTGGNAQITGAASGTGNNVTLHANIPAGANNTVNLQITGKIDPSFTGTINNQATAITNEVSVSSNTTTTTITRMTDLQISKAGPSELSDGDSVTYVLNASNNGPANGDGAVITDVLPAGIQGAYAVVLSATGGAAGIQMTINGNTVKITAGVFPAGAAIRIGITGRVSGVGQLVNQALIEVPAGATDPDLSNNSSGKVVTKVNAGPNIKSADVQLRKALTTTTPLQTGGKANFVITVNNAGPDTAMAVMIVDTLKNNLDVIGGITTSIGAVQYNPVTRILVWTIDQLTVTQTATLNMTTRIIANGTVVNAASVTAATSDPDASNNRAVTKEVTVTGDDIFIPNVITPNGDGKNDKFVVPGISQHPNSSLFIYNRWGNQVYQSKNYQNEWDGSGLSEGTYYYVLKLQTAGGEKIYKGWIELLR</sequence>
<dbReference type="OrthoDB" id="9816593at2"/>